<reference evidence="2 3" key="1">
    <citation type="journal article" date="2002" name="Proc. Natl. Acad. Sci. U.S.A.">
        <title>Genome sequence of the hyperthermophilic crenarchaeon Pyrobaculum aerophilum.</title>
        <authorList>
            <person name="Fitz-Gibbon S.T."/>
            <person name="Ladner H."/>
            <person name="Kim U.J."/>
            <person name="Stetter K.O."/>
            <person name="Simon M.I."/>
            <person name="Miller J.H."/>
        </authorList>
    </citation>
    <scope>NUCLEOTIDE SEQUENCE [LARGE SCALE GENOMIC DNA]</scope>
    <source>
        <strain evidence="3">ATCC 51768 / DSM 7523 / JCM 9630 / CIP 104966 / NBRC 100827 / IM2</strain>
    </source>
</reference>
<dbReference type="RefSeq" id="WP_011007002.1">
    <property type="nucleotide sequence ID" value="NC_003364.1"/>
</dbReference>
<feature type="transmembrane region" description="Helical" evidence="1">
    <location>
        <begin position="20"/>
        <end position="41"/>
    </location>
</feature>
<dbReference type="InParanoid" id="Q8ZZV9"/>
<dbReference type="HOGENOM" id="CLU_3210883_0_0_2"/>
<evidence type="ECO:0000256" key="1">
    <source>
        <dbReference type="SAM" id="Phobius"/>
    </source>
</evidence>
<name>Q8ZZV9_PYRAE</name>
<dbReference type="PATRIC" id="fig|178306.9.peg.39"/>
<keyword evidence="1" id="KW-0472">Membrane</keyword>
<dbReference type="Proteomes" id="UP000002439">
    <property type="component" value="Chromosome"/>
</dbReference>
<keyword evidence="1" id="KW-1133">Transmembrane helix</keyword>
<dbReference type="GeneID" id="75933559"/>
<dbReference type="EnsemblBacteria" id="AAL62530">
    <property type="protein sequence ID" value="AAL62530"/>
    <property type="gene ID" value="PAE0056"/>
</dbReference>
<protein>
    <submittedName>
        <fullName evidence="2">Uncharacterized protein</fullName>
    </submittedName>
</protein>
<keyword evidence="3" id="KW-1185">Reference proteome</keyword>
<keyword evidence="1" id="KW-0812">Transmembrane</keyword>
<evidence type="ECO:0000313" key="3">
    <source>
        <dbReference type="Proteomes" id="UP000002439"/>
    </source>
</evidence>
<accession>Q8ZZV9</accession>
<organism evidence="2 3">
    <name type="scientific">Pyrobaculum aerophilum (strain ATCC 51768 / DSM 7523 / JCM 9630 / CIP 104966 / NBRC 100827 / IM2)</name>
    <dbReference type="NCBI Taxonomy" id="178306"/>
    <lineage>
        <taxon>Archaea</taxon>
        <taxon>Thermoproteota</taxon>
        <taxon>Thermoprotei</taxon>
        <taxon>Thermoproteales</taxon>
        <taxon>Thermoproteaceae</taxon>
        <taxon>Pyrobaculum</taxon>
    </lineage>
</organism>
<dbReference type="EMBL" id="AE009441">
    <property type="protein sequence ID" value="AAL62530.1"/>
    <property type="molecule type" value="Genomic_DNA"/>
</dbReference>
<gene>
    <name evidence="2" type="ordered locus">PAE0056</name>
</gene>
<dbReference type="AlphaFoldDB" id="Q8ZZV9"/>
<dbReference type="eggNOG" id="arCOG01310">
    <property type="taxonomic scope" value="Archaea"/>
</dbReference>
<evidence type="ECO:0000313" key="2">
    <source>
        <dbReference type="EMBL" id="AAL62530.1"/>
    </source>
</evidence>
<sequence length="44" mass="4653">MDQLSQQLNAAVAEANNARTVAFIGTALALIFAIIAAVLAVRRR</sequence>
<proteinExistence type="predicted"/>
<dbReference type="KEGG" id="pai:PAE0056"/>